<evidence type="ECO:0000313" key="2">
    <source>
        <dbReference type="Proteomes" id="UP000273619"/>
    </source>
</evidence>
<reference evidence="2" key="1">
    <citation type="submission" date="2015-10" db="EMBL/GenBank/DDBJ databases">
        <authorList>
            <person name="Millard A."/>
        </authorList>
    </citation>
    <scope>NUCLEOTIDE SEQUENCE [LARGE SCALE GENOMIC DNA]</scope>
</reference>
<gene>
    <name evidence="1" type="ORF">SHL_00001</name>
</gene>
<accession>A0A170PB89</accession>
<protein>
    <submittedName>
        <fullName evidence="1">Uncharacterized protein</fullName>
    </submittedName>
</protein>
<name>A0A170PB89_9CAUD</name>
<evidence type="ECO:0000313" key="1">
    <source>
        <dbReference type="EMBL" id="CUR50691.1"/>
    </source>
</evidence>
<dbReference type="Proteomes" id="UP000273619">
    <property type="component" value="Segment"/>
</dbReference>
<organism evidence="1 2">
    <name type="scientific">Pseudomonas phage shl2</name>
    <dbReference type="NCBI Taxonomy" id="1729933"/>
    <lineage>
        <taxon>Viruses</taxon>
        <taxon>Duplodnaviria</taxon>
        <taxon>Heunggongvirae</taxon>
        <taxon>Uroviricota</taxon>
        <taxon>Caudoviricetes</taxon>
        <taxon>Autographivirales</taxon>
        <taxon>Autotranscriptaviridae</taxon>
        <taxon>Studiervirinae</taxon>
        <taxon>Hennigervirus</taxon>
        <taxon>Hennigervirus shl2</taxon>
        <taxon>Ghunavirus shl2</taxon>
    </lineage>
</organism>
<keyword evidence="2" id="KW-1185">Reference proteome</keyword>
<proteinExistence type="predicted"/>
<sequence>MQDFIVRLIACHQLNAELGFAFESLAAGEDLAGFFTGLKEVRYGLGLDHEGQWERDVCFESLSHGVLLSGTRAMCHRS</sequence>
<dbReference type="EMBL" id="LN889756">
    <property type="protein sequence ID" value="CUR50691.1"/>
    <property type="molecule type" value="Genomic_DNA"/>
</dbReference>